<sequence>MLRLRPFKMSDATYLANWIQDERSFNMWSANKLKYPLSEEQIKGYKEMYEIDEFGWIFTALNEKGTPVGHFLMRMADYKKESVHFGFIIVDPSLRGKGYGVEMVSLGVHYAFEILKVRRVTLGVFDTNPAAEACYKKVGFVTETYNKGVFNYKDEKWGIFNMAIQREKS</sequence>
<proteinExistence type="predicted"/>
<protein>
    <submittedName>
        <fullName evidence="1">GNAT family N-acetyltransferase</fullName>
    </submittedName>
</protein>
<evidence type="ECO:0000313" key="2">
    <source>
        <dbReference type="Proteomes" id="UP000224460"/>
    </source>
</evidence>
<reference evidence="1" key="1">
    <citation type="submission" date="2017-10" db="EMBL/GenBank/DDBJ databases">
        <title>Genome sequence of cellulolytic Lachnospiraceae bacterium XHS1971 isolated from hotspring sediment.</title>
        <authorList>
            <person name="Vasudevan G."/>
            <person name="Joshi A.J."/>
            <person name="Hivarkar S."/>
            <person name="Lanjekar V.B."/>
            <person name="Dhakephalkar P.K."/>
            <person name="Dagar S."/>
        </authorList>
    </citation>
    <scope>NUCLEOTIDE SEQUENCE</scope>
    <source>
        <strain evidence="1">XHS1971</strain>
    </source>
</reference>
<dbReference type="Proteomes" id="UP000224460">
    <property type="component" value="Unassembled WGS sequence"/>
</dbReference>
<evidence type="ECO:0000313" key="1">
    <source>
        <dbReference type="EMBL" id="PHV70015.1"/>
    </source>
</evidence>
<dbReference type="EMBL" id="PEDL01000015">
    <property type="protein sequence ID" value="PHV70015.1"/>
    <property type="molecule type" value="Genomic_DNA"/>
</dbReference>
<keyword evidence="2" id="KW-1185">Reference proteome</keyword>
<gene>
    <name evidence="1" type="ORF">CS063_12780</name>
</gene>
<organism evidence="1 2">
    <name type="scientific">Sporanaerobium hydrogeniformans</name>
    <dbReference type="NCBI Taxonomy" id="3072179"/>
    <lineage>
        <taxon>Bacteria</taxon>
        <taxon>Bacillati</taxon>
        <taxon>Bacillota</taxon>
        <taxon>Clostridia</taxon>
        <taxon>Lachnospirales</taxon>
        <taxon>Lachnospiraceae</taxon>
        <taxon>Sporanaerobium</taxon>
    </lineage>
</organism>
<name>A0AC61DB87_9FIRM</name>
<comment type="caution">
    <text evidence="1">The sequence shown here is derived from an EMBL/GenBank/DDBJ whole genome shotgun (WGS) entry which is preliminary data.</text>
</comment>
<accession>A0AC61DB87</accession>